<dbReference type="SUPFAM" id="SSF52540">
    <property type="entry name" value="P-loop containing nucleoside triphosphate hydrolases"/>
    <property type="match status" value="1"/>
</dbReference>
<gene>
    <name evidence="2" type="ORF">AVDCRST_MAG11-2572</name>
</gene>
<name>A0A6J4LIB4_9BACT</name>
<protein>
    <submittedName>
        <fullName evidence="2">Chromosome partition protein smc</fullName>
    </submittedName>
</protein>
<dbReference type="InterPro" id="IPR027417">
    <property type="entry name" value="P-loop_NTPase"/>
</dbReference>
<sequence length="186" mass="20386">MQAIREIDTTARELFLATFAQVRENFRHIFMTLFGGGECDLKLEKPDQPLDCDIEVHASPRGKRTQRIHLLSSGERNLVALSLLFGIFLTKPSPFCLLDEVDAPLDDQNVGRYVRMLNQFKVQTQFIVITHNPRTTTEAADAVYGVTMQEPGVSSLVSVRMRGGAGAVEQAIAGAMNAGARVPAGV</sequence>
<dbReference type="EMBL" id="CADCTU010000576">
    <property type="protein sequence ID" value="CAA9333699.1"/>
    <property type="molecule type" value="Genomic_DNA"/>
</dbReference>
<dbReference type="Pfam" id="PF02463">
    <property type="entry name" value="SMC_N"/>
    <property type="match status" value="1"/>
</dbReference>
<proteinExistence type="predicted"/>
<evidence type="ECO:0000313" key="2">
    <source>
        <dbReference type="EMBL" id="CAA9333699.1"/>
    </source>
</evidence>
<accession>A0A6J4LIB4</accession>
<dbReference type="AlphaFoldDB" id="A0A6J4LIB4"/>
<dbReference type="InterPro" id="IPR003395">
    <property type="entry name" value="RecF/RecN/SMC_N"/>
</dbReference>
<dbReference type="Gene3D" id="3.40.50.300">
    <property type="entry name" value="P-loop containing nucleotide triphosphate hydrolases"/>
    <property type="match status" value="1"/>
</dbReference>
<reference evidence="2" key="1">
    <citation type="submission" date="2020-02" db="EMBL/GenBank/DDBJ databases">
        <authorList>
            <person name="Meier V. D."/>
        </authorList>
    </citation>
    <scope>NUCLEOTIDE SEQUENCE</scope>
    <source>
        <strain evidence="2">AVDCRST_MAG11</strain>
    </source>
</reference>
<evidence type="ECO:0000259" key="1">
    <source>
        <dbReference type="Pfam" id="PF02463"/>
    </source>
</evidence>
<feature type="domain" description="RecF/RecN/SMC N-terminal" evidence="1">
    <location>
        <begin position="70"/>
        <end position="154"/>
    </location>
</feature>
<organism evidence="2">
    <name type="scientific">uncultured Gemmatimonadaceae bacterium</name>
    <dbReference type="NCBI Taxonomy" id="246130"/>
    <lineage>
        <taxon>Bacteria</taxon>
        <taxon>Pseudomonadati</taxon>
        <taxon>Gemmatimonadota</taxon>
        <taxon>Gemmatimonadia</taxon>
        <taxon>Gemmatimonadales</taxon>
        <taxon>Gemmatimonadaceae</taxon>
        <taxon>environmental samples</taxon>
    </lineage>
</organism>
<dbReference type="PANTHER" id="PTHR43977">
    <property type="entry name" value="STRUCTURAL MAINTENANCE OF CHROMOSOMES PROTEIN 3"/>
    <property type="match status" value="1"/>
</dbReference>